<proteinExistence type="inferred from homology"/>
<comment type="catalytic activity">
    <reaction evidence="1 9 10">
        <text>[protein]-peptidylproline (omega=180) = [protein]-peptidylproline (omega=0)</text>
        <dbReference type="Rhea" id="RHEA:16237"/>
        <dbReference type="Rhea" id="RHEA-COMP:10747"/>
        <dbReference type="Rhea" id="RHEA-COMP:10748"/>
        <dbReference type="ChEBI" id="CHEBI:83833"/>
        <dbReference type="ChEBI" id="CHEBI:83834"/>
        <dbReference type="EC" id="5.2.1.8"/>
    </reaction>
</comment>
<name>A0ABP8QFI5_9GAMM</name>
<organism evidence="12 13">
    <name type="scientific">Pseudaeromonas paramecii</name>
    <dbReference type="NCBI Taxonomy" id="2138166"/>
    <lineage>
        <taxon>Bacteria</taxon>
        <taxon>Pseudomonadati</taxon>
        <taxon>Pseudomonadota</taxon>
        <taxon>Gammaproteobacteria</taxon>
        <taxon>Aeromonadales</taxon>
        <taxon>Aeromonadaceae</taxon>
        <taxon>Pseudaeromonas</taxon>
    </lineage>
</organism>
<sequence length="159" mass="17603">MQISQDMVVTLQYRLFDADGQLLDQTREPLAYLHGGYGNVPPKLESAMLGKQVGDKVEVTLLPADSFGEYDESLVREEPKTLFPAEVAEGMVFQAQDPQSGHTLLFRVVSLTDDQVTLDGNHPFAGMTVRFEVEIQEVRAASDEEKAHGHVHGAHGHHH</sequence>
<keyword evidence="7 9" id="KW-0413">Isomerase</keyword>
<comment type="similarity">
    <text evidence="3 10">Belongs to the FKBP-type PPIase family.</text>
</comment>
<evidence type="ECO:0000256" key="1">
    <source>
        <dbReference type="ARBA" id="ARBA00000971"/>
    </source>
</evidence>
<evidence type="ECO:0000256" key="3">
    <source>
        <dbReference type="ARBA" id="ARBA00006577"/>
    </source>
</evidence>
<keyword evidence="4" id="KW-0963">Cytoplasm</keyword>
<evidence type="ECO:0000256" key="2">
    <source>
        <dbReference type="ARBA" id="ARBA00004496"/>
    </source>
</evidence>
<dbReference type="PANTHER" id="PTHR47861:SF3">
    <property type="entry name" value="FKBP-TYPE PEPTIDYL-PROLYL CIS-TRANS ISOMERASE SLYD"/>
    <property type="match status" value="1"/>
</dbReference>
<dbReference type="Pfam" id="PF00254">
    <property type="entry name" value="FKBP_C"/>
    <property type="match status" value="1"/>
</dbReference>
<dbReference type="InterPro" id="IPR046357">
    <property type="entry name" value="PPIase_dom_sf"/>
</dbReference>
<dbReference type="EMBL" id="BAABFC010000017">
    <property type="protein sequence ID" value="GAA4501694.1"/>
    <property type="molecule type" value="Genomic_DNA"/>
</dbReference>
<protein>
    <recommendedName>
        <fullName evidence="10">Peptidyl-prolyl cis-trans isomerase</fullName>
        <ecNumber evidence="10">5.2.1.8</ecNumber>
    </recommendedName>
</protein>
<evidence type="ECO:0000256" key="4">
    <source>
        <dbReference type="ARBA" id="ARBA00022490"/>
    </source>
</evidence>
<comment type="function">
    <text evidence="8">Also involved in hydrogenase metallocenter assembly, probably by participating in the nickel insertion step. This function in hydrogenase biosynthesis requires chaperone activity and the presence of the metal-binding domain, but not PPIase activity.</text>
</comment>
<dbReference type="EC" id="5.2.1.8" evidence="10"/>
<evidence type="ECO:0000313" key="13">
    <source>
        <dbReference type="Proteomes" id="UP001501321"/>
    </source>
</evidence>
<feature type="domain" description="PPIase FKBP-type" evidence="11">
    <location>
        <begin position="6"/>
        <end position="91"/>
    </location>
</feature>
<dbReference type="InterPro" id="IPR001179">
    <property type="entry name" value="PPIase_FKBP_dom"/>
</dbReference>
<dbReference type="RefSeq" id="WP_345013649.1">
    <property type="nucleotide sequence ID" value="NZ_BAABFC010000017.1"/>
</dbReference>
<evidence type="ECO:0000259" key="11">
    <source>
        <dbReference type="PROSITE" id="PS50059"/>
    </source>
</evidence>
<evidence type="ECO:0000256" key="9">
    <source>
        <dbReference type="PROSITE-ProRule" id="PRU00277"/>
    </source>
</evidence>
<reference evidence="13" key="1">
    <citation type="journal article" date="2019" name="Int. J. Syst. Evol. Microbiol.">
        <title>The Global Catalogue of Microorganisms (GCM) 10K type strain sequencing project: providing services to taxonomists for standard genome sequencing and annotation.</title>
        <authorList>
            <consortium name="The Broad Institute Genomics Platform"/>
            <consortium name="The Broad Institute Genome Sequencing Center for Infectious Disease"/>
            <person name="Wu L."/>
            <person name="Ma J."/>
        </authorList>
    </citation>
    <scope>NUCLEOTIDE SEQUENCE [LARGE SCALE GENOMIC DNA]</scope>
    <source>
        <strain evidence="13">JCM 32226</strain>
    </source>
</reference>
<evidence type="ECO:0000256" key="10">
    <source>
        <dbReference type="RuleBase" id="RU003915"/>
    </source>
</evidence>
<keyword evidence="13" id="KW-1185">Reference proteome</keyword>
<accession>A0ABP8QFI5</accession>
<keyword evidence="5 9" id="KW-0697">Rotamase</keyword>
<gene>
    <name evidence="12" type="ORF">GCM10023095_25220</name>
</gene>
<dbReference type="GO" id="GO:0016853">
    <property type="term" value="F:isomerase activity"/>
    <property type="evidence" value="ECO:0007669"/>
    <property type="project" value="UniProtKB-KW"/>
</dbReference>
<dbReference type="PANTHER" id="PTHR47861">
    <property type="entry name" value="FKBP-TYPE PEPTIDYL-PROLYL CIS-TRANS ISOMERASE SLYD"/>
    <property type="match status" value="1"/>
</dbReference>
<dbReference type="SUPFAM" id="SSF54534">
    <property type="entry name" value="FKBP-like"/>
    <property type="match status" value="1"/>
</dbReference>
<evidence type="ECO:0000256" key="6">
    <source>
        <dbReference type="ARBA" id="ARBA00023186"/>
    </source>
</evidence>
<keyword evidence="6" id="KW-0143">Chaperone</keyword>
<evidence type="ECO:0000256" key="5">
    <source>
        <dbReference type="ARBA" id="ARBA00023110"/>
    </source>
</evidence>
<dbReference type="PROSITE" id="PS50059">
    <property type="entry name" value="FKBP_PPIASE"/>
    <property type="match status" value="1"/>
</dbReference>
<dbReference type="Proteomes" id="UP001501321">
    <property type="component" value="Unassembled WGS sequence"/>
</dbReference>
<comment type="caution">
    <text evidence="12">The sequence shown here is derived from an EMBL/GenBank/DDBJ whole genome shotgun (WGS) entry which is preliminary data.</text>
</comment>
<dbReference type="Gene3D" id="3.10.50.40">
    <property type="match status" value="1"/>
</dbReference>
<evidence type="ECO:0000256" key="8">
    <source>
        <dbReference type="ARBA" id="ARBA00037071"/>
    </source>
</evidence>
<evidence type="ECO:0000256" key="7">
    <source>
        <dbReference type="ARBA" id="ARBA00023235"/>
    </source>
</evidence>
<comment type="subcellular location">
    <subcellularLocation>
        <location evidence="2">Cytoplasm</location>
    </subcellularLocation>
</comment>
<evidence type="ECO:0000313" key="12">
    <source>
        <dbReference type="EMBL" id="GAA4501694.1"/>
    </source>
</evidence>